<dbReference type="PANTHER" id="PTHR46128:SF136">
    <property type="entry name" value="PENTACOTRIPEPTIDE-REPEAT REGION OF PRORP DOMAIN-CONTAINING PROTEIN"/>
    <property type="match status" value="1"/>
</dbReference>
<evidence type="ECO:0000259" key="5">
    <source>
        <dbReference type="Pfam" id="PF05699"/>
    </source>
</evidence>
<evidence type="ECO:0000259" key="6">
    <source>
        <dbReference type="Pfam" id="PF14372"/>
    </source>
</evidence>
<comment type="caution">
    <text evidence="7">The sequence shown here is derived from an EMBL/GenBank/DDBJ whole genome shotgun (WGS) entry which is preliminary data.</text>
</comment>
<feature type="compositionally biased region" description="Basic residues" evidence="4">
    <location>
        <begin position="45"/>
        <end position="56"/>
    </location>
</feature>
<dbReference type="InterPro" id="IPR012337">
    <property type="entry name" value="RNaseH-like_sf"/>
</dbReference>
<dbReference type="Pfam" id="PF13041">
    <property type="entry name" value="PPR_2"/>
    <property type="match status" value="3"/>
</dbReference>
<gene>
    <name evidence="7" type="ORF">BUALT_Bualt08G0096700</name>
</gene>
<keyword evidence="8" id="KW-1185">Reference proteome</keyword>
<name>A0AAV6X6M3_9LAMI</name>
<dbReference type="GO" id="GO:0003677">
    <property type="term" value="F:DNA binding"/>
    <property type="evidence" value="ECO:0007669"/>
    <property type="project" value="InterPro"/>
</dbReference>
<keyword evidence="2" id="KW-0677">Repeat</keyword>
<dbReference type="InterPro" id="IPR011990">
    <property type="entry name" value="TPR-like_helical_dom_sf"/>
</dbReference>
<dbReference type="PROSITE" id="PS51375">
    <property type="entry name" value="PPR"/>
    <property type="match status" value="7"/>
</dbReference>
<dbReference type="Pfam" id="PF12854">
    <property type="entry name" value="PPR_1"/>
    <property type="match status" value="1"/>
</dbReference>
<dbReference type="EMBL" id="WHWC01000008">
    <property type="protein sequence ID" value="KAG8378039.1"/>
    <property type="molecule type" value="Genomic_DNA"/>
</dbReference>
<dbReference type="InterPro" id="IPR025525">
    <property type="entry name" value="hAT-like_transposase_RNase-H"/>
</dbReference>
<feature type="repeat" description="PPR" evidence="3">
    <location>
        <begin position="382"/>
        <end position="416"/>
    </location>
</feature>
<feature type="repeat" description="PPR" evidence="3">
    <location>
        <begin position="242"/>
        <end position="276"/>
    </location>
</feature>
<feature type="region of interest" description="Disordered" evidence="4">
    <location>
        <begin position="23"/>
        <end position="60"/>
    </location>
</feature>
<evidence type="ECO:0000256" key="2">
    <source>
        <dbReference type="ARBA" id="ARBA00022737"/>
    </source>
</evidence>
<accession>A0AAV6X6M3</accession>
<evidence type="ECO:0000256" key="4">
    <source>
        <dbReference type="SAM" id="MobiDB-lite"/>
    </source>
</evidence>
<proteinExistence type="inferred from homology"/>
<evidence type="ECO:0000256" key="3">
    <source>
        <dbReference type="PROSITE-ProRule" id="PRU00708"/>
    </source>
</evidence>
<feature type="repeat" description="PPR" evidence="3">
    <location>
        <begin position="417"/>
        <end position="451"/>
    </location>
</feature>
<dbReference type="SUPFAM" id="SSF53098">
    <property type="entry name" value="Ribonuclease H-like"/>
    <property type="match status" value="1"/>
</dbReference>
<dbReference type="InterPro" id="IPR050872">
    <property type="entry name" value="PPR_P_subfamily"/>
</dbReference>
<evidence type="ECO:0000313" key="8">
    <source>
        <dbReference type="Proteomes" id="UP000826271"/>
    </source>
</evidence>
<dbReference type="Pfam" id="PF14372">
    <property type="entry name" value="hAT-like_RNase-H"/>
    <property type="match status" value="1"/>
</dbReference>
<feature type="repeat" description="PPR" evidence="3">
    <location>
        <begin position="347"/>
        <end position="381"/>
    </location>
</feature>
<feature type="domain" description="HAT C-terminal dimerisation" evidence="5">
    <location>
        <begin position="892"/>
        <end position="980"/>
    </location>
</feature>
<sequence>MGKLPQAFRRAASQSAVSTLLNSNASSSSSSSIQEQIASPISNRQSHKKNSIKKPIKNNLPTTISNTPSVIFESPKLSDAKTLFNSIISSNKTLPSEPSFYNSILQSFSSVSSVQDSILFLNHMIKTYPPFSPNRFTYHVLLVQSCSSPDEQSLSSVHNVLNLMTNGGFPPNQVSTDLAVRTLCGCGREEHAIELVKELSDRNSPPDAYTYNFLVRHLVKNRSLSTVNCFIKDMGEFGVKPDLVTYTIMIDNVCNSKNLREATRLLGILSEEGYKPDCYVYNTIMKGYCMLSQGANVIEVYKKMQDEGVEPDKYTYNTLIFGLSKSGRLKEAKKFLRVMNERGHLPDAVTYTSLMNGMCREGDALGALALLGEMEEKGCSPNSCTYNTLLHGLCKARLLDKGLELYGLMKKGDIKLETGSYGTFLRALCRNGRVAEAYEVFDYAIESKSLSDVAAYSTLETTLKWLRKAREQGKSSSGYSVSKFCTWELFDVEMKGTPGDTSSHPTPSVADSTSPIFCSREETSERTMDCVDPIINEEVDDIENTDTIATNDDVQKAKRAKTSQVKVDIAKWIMIHEYAFSAVEDEWFNVMMKMTNSLWMPISRTTIRNQCVKIYESEKKMLKNEFKYVNKMSITTDCWKSKNQKVEYLVITGHWIDQNWRLQKWVLNFVEVPPPVEVLTLQMLFGDVWNIGALRFKDVFPRYVDRDPLYVDCPSPSDWEKVVKVCSLLEVFWKATYVISGSYYPTSNLFLQEVVRVKVELDSKSQSSDDFIYDMVDSMKRKFDKYWGESNLLMAIAAVLDPRYKMMALEFFFPKLYSPEKAATELAFVRRTLYDLYSKYVSMCSTESNASGEGSSSCQSSENARNVETGTLWSELASFLKEKQSVQPQKSELDMYLEENCFIEMGNSKDGTGFDVLDWWKIHALKYKVLSTVARDILAIPITTVASESTFSAGSRVIDKYRVKLSAESVELLMCGSDWLRKRHGIKKKSEAKFYIHFN</sequence>
<dbReference type="Pfam" id="PF05699">
    <property type="entry name" value="Dimer_Tnp_hAT"/>
    <property type="match status" value="1"/>
</dbReference>
<feature type="compositionally biased region" description="Low complexity" evidence="4">
    <location>
        <begin position="23"/>
        <end position="42"/>
    </location>
</feature>
<dbReference type="AlphaFoldDB" id="A0AAV6X6M3"/>
<protein>
    <recommendedName>
        <fullName evidence="9">Pentatricopeptide repeat-containing protein</fullName>
    </recommendedName>
</protein>
<dbReference type="PANTHER" id="PTHR46128">
    <property type="entry name" value="MITOCHONDRIAL GROUP I INTRON SPLICING FACTOR CCM1"/>
    <property type="match status" value="1"/>
</dbReference>
<organism evidence="7 8">
    <name type="scientific">Buddleja alternifolia</name>
    <dbReference type="NCBI Taxonomy" id="168488"/>
    <lineage>
        <taxon>Eukaryota</taxon>
        <taxon>Viridiplantae</taxon>
        <taxon>Streptophyta</taxon>
        <taxon>Embryophyta</taxon>
        <taxon>Tracheophyta</taxon>
        <taxon>Spermatophyta</taxon>
        <taxon>Magnoliopsida</taxon>
        <taxon>eudicotyledons</taxon>
        <taxon>Gunneridae</taxon>
        <taxon>Pentapetalae</taxon>
        <taxon>asterids</taxon>
        <taxon>lamiids</taxon>
        <taxon>Lamiales</taxon>
        <taxon>Scrophulariaceae</taxon>
        <taxon>Buddlejeae</taxon>
        <taxon>Buddleja</taxon>
    </lineage>
</organism>
<dbReference type="InterPro" id="IPR002885">
    <property type="entry name" value="PPR_rpt"/>
</dbReference>
<dbReference type="NCBIfam" id="TIGR00756">
    <property type="entry name" value="PPR"/>
    <property type="match status" value="6"/>
</dbReference>
<reference evidence="7" key="1">
    <citation type="submission" date="2019-10" db="EMBL/GenBank/DDBJ databases">
        <authorList>
            <person name="Zhang R."/>
            <person name="Pan Y."/>
            <person name="Wang J."/>
            <person name="Ma R."/>
            <person name="Yu S."/>
        </authorList>
    </citation>
    <scope>NUCLEOTIDE SEQUENCE</scope>
    <source>
        <strain evidence="7">LA-IB0</strain>
        <tissue evidence="7">Leaf</tissue>
    </source>
</reference>
<evidence type="ECO:0000256" key="1">
    <source>
        <dbReference type="ARBA" id="ARBA00007626"/>
    </source>
</evidence>
<dbReference type="Proteomes" id="UP000826271">
    <property type="component" value="Unassembled WGS sequence"/>
</dbReference>
<dbReference type="InterPro" id="IPR008906">
    <property type="entry name" value="HATC_C_dom"/>
</dbReference>
<feature type="repeat" description="PPR" evidence="3">
    <location>
        <begin position="277"/>
        <end position="311"/>
    </location>
</feature>
<feature type="repeat" description="PPR" evidence="3">
    <location>
        <begin position="207"/>
        <end position="241"/>
    </location>
</feature>
<evidence type="ECO:0000313" key="7">
    <source>
        <dbReference type="EMBL" id="KAG8378039.1"/>
    </source>
</evidence>
<dbReference type="Gene3D" id="1.25.40.10">
    <property type="entry name" value="Tetratricopeptide repeat domain"/>
    <property type="match status" value="3"/>
</dbReference>
<feature type="repeat" description="PPR" evidence="3">
    <location>
        <begin position="312"/>
        <end position="346"/>
    </location>
</feature>
<evidence type="ECO:0008006" key="9">
    <source>
        <dbReference type="Google" id="ProtNLM"/>
    </source>
</evidence>
<feature type="domain" description="hAT-like transposase RNase-H fold" evidence="6">
    <location>
        <begin position="740"/>
        <end position="840"/>
    </location>
</feature>
<comment type="similarity">
    <text evidence="1">Belongs to the PPR family. P subfamily.</text>
</comment>
<dbReference type="GO" id="GO:0046983">
    <property type="term" value="F:protein dimerization activity"/>
    <property type="evidence" value="ECO:0007669"/>
    <property type="project" value="InterPro"/>
</dbReference>